<gene>
    <name evidence="1" type="ORF">GPM918_LOCUS23654</name>
    <name evidence="2" type="ORF">OVA965_LOCUS27494</name>
    <name evidence="3" type="ORF">SRO942_LOCUS23653</name>
    <name evidence="4" type="ORF">TMI583_LOCUS28237</name>
</gene>
<dbReference type="InterPro" id="IPR011990">
    <property type="entry name" value="TPR-like_helical_dom_sf"/>
</dbReference>
<evidence type="ECO:0000313" key="5">
    <source>
        <dbReference type="Proteomes" id="UP000663829"/>
    </source>
</evidence>
<name>A0A814W3J2_9BILA</name>
<dbReference type="Proteomes" id="UP000682733">
    <property type="component" value="Unassembled WGS sequence"/>
</dbReference>
<dbReference type="EMBL" id="CAJNOQ010008537">
    <property type="protein sequence ID" value="CAF1199667.1"/>
    <property type="molecule type" value="Genomic_DNA"/>
</dbReference>
<evidence type="ECO:0000313" key="1">
    <source>
        <dbReference type="EMBL" id="CAF1199667.1"/>
    </source>
</evidence>
<proteinExistence type="predicted"/>
<dbReference type="EMBL" id="CAJOBC010008538">
    <property type="protein sequence ID" value="CAF3964263.1"/>
    <property type="molecule type" value="Genomic_DNA"/>
</dbReference>
<reference evidence="1" key="1">
    <citation type="submission" date="2021-02" db="EMBL/GenBank/DDBJ databases">
        <authorList>
            <person name="Nowell W R."/>
        </authorList>
    </citation>
    <scope>NUCLEOTIDE SEQUENCE</scope>
</reference>
<dbReference type="Proteomes" id="UP000663829">
    <property type="component" value="Unassembled WGS sequence"/>
</dbReference>
<evidence type="ECO:0000313" key="4">
    <source>
        <dbReference type="EMBL" id="CAF4082747.1"/>
    </source>
</evidence>
<dbReference type="EMBL" id="CAJOBA010039749">
    <property type="protein sequence ID" value="CAF4082747.1"/>
    <property type="molecule type" value="Genomic_DNA"/>
</dbReference>
<dbReference type="Proteomes" id="UP000681722">
    <property type="component" value="Unassembled WGS sequence"/>
</dbReference>
<accession>A0A814W3J2</accession>
<comment type="caution">
    <text evidence="1">The sequence shown here is derived from an EMBL/GenBank/DDBJ whole genome shotgun (WGS) entry which is preliminary data.</text>
</comment>
<dbReference type="Proteomes" id="UP000677228">
    <property type="component" value="Unassembled WGS sequence"/>
</dbReference>
<protein>
    <submittedName>
        <fullName evidence="1">Uncharacterized protein</fullName>
    </submittedName>
</protein>
<keyword evidence="5" id="KW-1185">Reference proteome</keyword>
<dbReference type="OrthoDB" id="10467952at2759"/>
<evidence type="ECO:0000313" key="3">
    <source>
        <dbReference type="EMBL" id="CAF3964263.1"/>
    </source>
</evidence>
<dbReference type="SUPFAM" id="SSF48452">
    <property type="entry name" value="TPR-like"/>
    <property type="match status" value="1"/>
</dbReference>
<dbReference type="EMBL" id="CAJNOK010018189">
    <property type="protein sequence ID" value="CAF1277740.1"/>
    <property type="molecule type" value="Genomic_DNA"/>
</dbReference>
<organism evidence="1 5">
    <name type="scientific">Didymodactylos carnosus</name>
    <dbReference type="NCBI Taxonomy" id="1234261"/>
    <lineage>
        <taxon>Eukaryota</taxon>
        <taxon>Metazoa</taxon>
        <taxon>Spiralia</taxon>
        <taxon>Gnathifera</taxon>
        <taxon>Rotifera</taxon>
        <taxon>Eurotatoria</taxon>
        <taxon>Bdelloidea</taxon>
        <taxon>Philodinida</taxon>
        <taxon>Philodinidae</taxon>
        <taxon>Didymodactylos</taxon>
    </lineage>
</organism>
<evidence type="ECO:0000313" key="2">
    <source>
        <dbReference type="EMBL" id="CAF1277740.1"/>
    </source>
</evidence>
<dbReference type="AlphaFoldDB" id="A0A814W3J2"/>
<dbReference type="Gene3D" id="1.25.40.10">
    <property type="entry name" value="Tetratricopeptide repeat domain"/>
    <property type="match status" value="1"/>
</dbReference>
<sequence length="380" mass="45478">MPEEQEVLFSLLTHFRVKDVGDLIIQRDRRWVPITLQLINAKTTNYAYNQMHFLKLIKEEKDPQHYADILNVLEKIVKDEVRFNNMNWKKWWSIFPKQWGTDAARDQPLLLTLYQCFREHKYYSRKAVEMHKDILRSVPSVESNRSSFSYLLKQFKCWQQIPTKSIAVYEQYLKQFCTTNRKESVYCLYVAGETYERICDKERALECYETVLALDEFNKFQKNVEIQKRKKKLKKPSKTDPMVNDEHTVVTEDTDEEVARTYRNAADKPSIESRLKRLLRHLIYREKWYDVADSKIILHLPCENTPDLSVNDYRSYFLSAEERHISSSITATDATNNLSLSLWRYEKYMHEWTLFRALEKFLQPFRKKSECISNHISSST</sequence>